<protein>
    <submittedName>
        <fullName evidence="2">Protein tyrosine phosphatase</fullName>
    </submittedName>
</protein>
<organism evidence="1 2">
    <name type="scientific">Panagrolaimus sp. JU765</name>
    <dbReference type="NCBI Taxonomy" id="591449"/>
    <lineage>
        <taxon>Eukaryota</taxon>
        <taxon>Metazoa</taxon>
        <taxon>Ecdysozoa</taxon>
        <taxon>Nematoda</taxon>
        <taxon>Chromadorea</taxon>
        <taxon>Rhabditida</taxon>
        <taxon>Tylenchina</taxon>
        <taxon>Panagrolaimomorpha</taxon>
        <taxon>Panagrolaimoidea</taxon>
        <taxon>Panagrolaimidae</taxon>
        <taxon>Panagrolaimus</taxon>
    </lineage>
</organism>
<name>A0AC34RI90_9BILA</name>
<evidence type="ECO:0000313" key="2">
    <source>
        <dbReference type="WBParaSite" id="JU765_v2.g7059.t1"/>
    </source>
</evidence>
<proteinExistence type="predicted"/>
<sequence length="303" mass="34957">MQQTLNKGVDGLKQEYLATSKAVDPREAVAFKENNINGKNRFTDLCCLDLTRVVLRKHPIDYIHANYIASIRNKHRFIVTQGPLDTSIVDFWRMIVQESVESIVMLCDFYEENRSKCARYFPTEKGERMMFDNYEIICSHISDLMVKKMDPDEQRIICTELKVSSRATVTKVNHYRWGSWPDRKVPKSTQAVLTLLHTVRSSITPIVVHCSTGIGRACTLVAIEVLLEDLIAGKEAPTVELLQNLRKQRAHAISTDLQWVFVHKAVIDYFNNKGRLKCCADMCRVNKFYEDYKKFVEESAKLK</sequence>
<evidence type="ECO:0000313" key="1">
    <source>
        <dbReference type="Proteomes" id="UP000887576"/>
    </source>
</evidence>
<accession>A0AC34RI90</accession>
<dbReference type="Proteomes" id="UP000887576">
    <property type="component" value="Unplaced"/>
</dbReference>
<reference evidence="2" key="1">
    <citation type="submission" date="2022-11" db="UniProtKB">
        <authorList>
            <consortium name="WormBaseParasite"/>
        </authorList>
    </citation>
    <scope>IDENTIFICATION</scope>
</reference>
<dbReference type="WBParaSite" id="JU765_v2.g7059.t1">
    <property type="protein sequence ID" value="JU765_v2.g7059.t1"/>
    <property type="gene ID" value="JU765_v2.g7059"/>
</dbReference>